<dbReference type="Proteomes" id="UP000007799">
    <property type="component" value="Unassembled WGS sequence"/>
</dbReference>
<dbReference type="STRING" id="946362.F2UEB2"/>
<evidence type="ECO:0000256" key="2">
    <source>
        <dbReference type="ARBA" id="ARBA00007104"/>
    </source>
</evidence>
<keyword evidence="4 10" id="KW-0732">Signal</keyword>
<evidence type="ECO:0000256" key="7">
    <source>
        <dbReference type="ARBA" id="ARBA00037847"/>
    </source>
</evidence>
<keyword evidence="6 9" id="KW-0472">Membrane</keyword>
<evidence type="ECO:0000313" key="13">
    <source>
        <dbReference type="Proteomes" id="UP000007799"/>
    </source>
</evidence>
<dbReference type="Gene3D" id="2.60.120.680">
    <property type="entry name" value="GOLD domain"/>
    <property type="match status" value="1"/>
</dbReference>
<gene>
    <name evidence="12" type="ORF">PTSG_07187</name>
</gene>
<dbReference type="EMBL" id="GL832970">
    <property type="protein sequence ID" value="EGD74962.1"/>
    <property type="molecule type" value="Genomic_DNA"/>
</dbReference>
<accession>F2UEB2</accession>
<evidence type="ECO:0000313" key="12">
    <source>
        <dbReference type="EMBL" id="EGD74962.1"/>
    </source>
</evidence>
<feature type="signal peptide" evidence="10">
    <location>
        <begin position="1"/>
        <end position="23"/>
    </location>
</feature>
<dbReference type="RefSeq" id="XP_004992607.1">
    <property type="nucleotide sequence ID" value="XM_004992550.1"/>
</dbReference>
<evidence type="ECO:0000256" key="4">
    <source>
        <dbReference type="ARBA" id="ARBA00022729"/>
    </source>
</evidence>
<evidence type="ECO:0000256" key="1">
    <source>
        <dbReference type="ARBA" id="ARBA00004479"/>
    </source>
</evidence>
<evidence type="ECO:0000256" key="10">
    <source>
        <dbReference type="SAM" id="SignalP"/>
    </source>
</evidence>
<comment type="subcellular location">
    <subcellularLocation>
        <location evidence="7">Endomembrane system</location>
        <topology evidence="7">Single-pass membrane protein</topology>
    </subcellularLocation>
    <subcellularLocation>
        <location evidence="1 8">Membrane</location>
        <topology evidence="1 8">Single-pass type I membrane protein</topology>
    </subcellularLocation>
</comment>
<keyword evidence="5 9" id="KW-1133">Transmembrane helix</keyword>
<dbReference type="InterPro" id="IPR009038">
    <property type="entry name" value="GOLD_dom"/>
</dbReference>
<dbReference type="SUPFAM" id="SSF101576">
    <property type="entry name" value="Supernatant protein factor (SPF), C-terminal domain"/>
    <property type="match status" value="1"/>
</dbReference>
<evidence type="ECO:0000256" key="3">
    <source>
        <dbReference type="ARBA" id="ARBA00022692"/>
    </source>
</evidence>
<dbReference type="KEGG" id="sre:PTSG_07187"/>
<dbReference type="PROSITE" id="PS50866">
    <property type="entry name" value="GOLD"/>
    <property type="match status" value="1"/>
</dbReference>
<protein>
    <recommendedName>
        <fullName evidence="11">GOLD domain-containing protein</fullName>
    </recommendedName>
</protein>
<dbReference type="AlphaFoldDB" id="F2UEB2"/>
<proteinExistence type="inferred from homology"/>
<feature type="domain" description="GOLD" evidence="11">
    <location>
        <begin position="35"/>
        <end position="116"/>
    </location>
</feature>
<feature type="chain" id="PRO_5003290997" description="GOLD domain-containing protein" evidence="10">
    <location>
        <begin position="24"/>
        <end position="209"/>
    </location>
</feature>
<dbReference type="InterPro" id="IPR015720">
    <property type="entry name" value="Emp24-like"/>
</dbReference>
<dbReference type="InParanoid" id="F2UEB2"/>
<dbReference type="PANTHER" id="PTHR22811">
    <property type="entry name" value="TRANSMEMBRANE EMP24 DOMAIN-CONTAINING PROTEIN"/>
    <property type="match status" value="1"/>
</dbReference>
<dbReference type="eggNOG" id="KOG1693">
    <property type="taxonomic scope" value="Eukaryota"/>
</dbReference>
<evidence type="ECO:0000256" key="9">
    <source>
        <dbReference type="SAM" id="Phobius"/>
    </source>
</evidence>
<evidence type="ECO:0000256" key="8">
    <source>
        <dbReference type="RuleBase" id="RU003827"/>
    </source>
</evidence>
<dbReference type="OrthoDB" id="62956at2759"/>
<dbReference type="GeneID" id="16073178"/>
<organism evidence="13">
    <name type="scientific">Salpingoeca rosetta (strain ATCC 50818 / BSB-021)</name>
    <dbReference type="NCBI Taxonomy" id="946362"/>
    <lineage>
        <taxon>Eukaryota</taxon>
        <taxon>Choanoflagellata</taxon>
        <taxon>Craspedida</taxon>
        <taxon>Salpingoecidae</taxon>
        <taxon>Salpingoeca</taxon>
    </lineage>
</organism>
<comment type="similarity">
    <text evidence="2 8">Belongs to the EMP24/GP25L family.</text>
</comment>
<name>F2UEB2_SALR5</name>
<feature type="transmembrane region" description="Helical" evidence="9">
    <location>
        <begin position="178"/>
        <end position="198"/>
    </location>
</feature>
<keyword evidence="3 8" id="KW-0812">Transmembrane</keyword>
<dbReference type="SMART" id="SM01190">
    <property type="entry name" value="EMP24_GP25L"/>
    <property type="match status" value="1"/>
</dbReference>
<evidence type="ECO:0000259" key="11">
    <source>
        <dbReference type="PROSITE" id="PS50866"/>
    </source>
</evidence>
<dbReference type="Pfam" id="PF01105">
    <property type="entry name" value="EMP24_GP25L"/>
    <property type="match status" value="1"/>
</dbReference>
<dbReference type="InterPro" id="IPR036598">
    <property type="entry name" value="GOLD_dom_sf"/>
</dbReference>
<evidence type="ECO:0000256" key="5">
    <source>
        <dbReference type="ARBA" id="ARBA00022989"/>
    </source>
</evidence>
<keyword evidence="13" id="KW-1185">Reference proteome</keyword>
<dbReference type="GO" id="GO:0016020">
    <property type="term" value="C:membrane"/>
    <property type="evidence" value="ECO:0007669"/>
    <property type="project" value="UniProtKB-SubCell"/>
</dbReference>
<evidence type="ECO:0000256" key="6">
    <source>
        <dbReference type="ARBA" id="ARBA00023136"/>
    </source>
</evidence>
<reference evidence="12" key="1">
    <citation type="submission" date="2009-08" db="EMBL/GenBank/DDBJ databases">
        <title>Annotation of Salpingoeca rosetta.</title>
        <authorList>
            <consortium name="The Broad Institute Genome Sequencing Platform"/>
            <person name="Russ C."/>
            <person name="Cuomo C."/>
            <person name="Burger G."/>
            <person name="Gray M.W."/>
            <person name="Holland P.W.H."/>
            <person name="King N."/>
            <person name="Lang F.B.F."/>
            <person name="Roger A.J."/>
            <person name="Ruiz-Trillo I."/>
            <person name="Young S.K."/>
            <person name="Zeng Q."/>
            <person name="Gargeya S."/>
            <person name="Alvarado L."/>
            <person name="Berlin A."/>
            <person name="Chapman S.B."/>
            <person name="Chen Z."/>
            <person name="Freedman E."/>
            <person name="Gellesch M."/>
            <person name="Goldberg J."/>
            <person name="Griggs A."/>
            <person name="Gujja S."/>
            <person name="Heilman E."/>
            <person name="Heiman D."/>
            <person name="Howarth C."/>
            <person name="Mehta T."/>
            <person name="Neiman D."/>
            <person name="Pearson M."/>
            <person name="Roberts A."/>
            <person name="Saif S."/>
            <person name="Shea T."/>
            <person name="Shenoy N."/>
            <person name="Sisk P."/>
            <person name="Stolte C."/>
            <person name="Sykes S."/>
            <person name="White J."/>
            <person name="Yandava C."/>
            <person name="Haas B."/>
            <person name="Nusbaum C."/>
            <person name="Birren B."/>
        </authorList>
    </citation>
    <scope>NUCLEOTIDE SEQUENCE [LARGE SCALE GENOMIC DNA]</scope>
    <source>
        <strain evidence="12">ATCC 50818</strain>
    </source>
</reference>
<dbReference type="OMA" id="NAEDCFY"/>
<dbReference type="FunCoup" id="F2UEB2">
    <property type="interactions" value="1453"/>
</dbReference>
<sequence>MEGCVGLAAVVLLLAVVAQTTTAAELTFDMNPHETQCFYDIAEQGTMVSMEYQVVYGGRLDIDVEVRSPSQVIWARRRSQADDHRFRAPMSGEYAFCFSNKFSTVTHKTVYLDVTVGNKEQVIEEGGKVHDVALTQIETSISSIHNALSKTMSYQTHLRMREMYHRHTAEFMNERVQWVSGGEALALVVISVFQVLYLKSLFTDRPNRF</sequence>
<dbReference type="GO" id="GO:0012505">
    <property type="term" value="C:endomembrane system"/>
    <property type="evidence" value="ECO:0007669"/>
    <property type="project" value="UniProtKB-SubCell"/>
</dbReference>